<dbReference type="Pfam" id="PF04955">
    <property type="entry name" value="HupE_UreJ"/>
    <property type="match status" value="1"/>
</dbReference>
<evidence type="ECO:0000313" key="1">
    <source>
        <dbReference type="EMBL" id="ARN22566.1"/>
    </source>
</evidence>
<keyword evidence="2" id="KW-1185">Reference proteome</keyword>
<dbReference type="AlphaFoldDB" id="A0A1W6LEB9"/>
<proteinExistence type="predicted"/>
<dbReference type="RefSeq" id="WP_085752871.1">
    <property type="nucleotide sequence ID" value="NZ_BSPR01000018.1"/>
</dbReference>
<gene>
    <name evidence="1" type="ORF">A4W93_23120</name>
</gene>
<accession>A0A1W6LEB9</accession>
<dbReference type="InterPro" id="IPR007038">
    <property type="entry name" value="HupE_UreJ"/>
</dbReference>
<evidence type="ECO:0000313" key="2">
    <source>
        <dbReference type="Proteomes" id="UP000193427"/>
    </source>
</evidence>
<reference evidence="1 2" key="1">
    <citation type="submission" date="2016-04" db="EMBL/GenBank/DDBJ databases">
        <title>Complete genome sequence of natural rubber-degrading, novel Gram-negative bacterium, Rhizobacter gummiphilus strain NS21.</title>
        <authorList>
            <person name="Tabata M."/>
            <person name="Kasai D."/>
            <person name="Fukuda M."/>
        </authorList>
    </citation>
    <scope>NUCLEOTIDE SEQUENCE [LARGE SCALE GENOMIC DNA]</scope>
    <source>
        <strain evidence="1 2">NS21</strain>
    </source>
</reference>
<sequence length="197" mass="19196">MTRPSTARLVALAACAAPLLAAAHTGGAPHDHGTSAFVAGFTHPFTGLDHLAAMVALGVWSAMTTRRVWLAPAAFAGTLLVGALLGLAGLQLPAVEPMIAASLLVLGLLVATGRQLPAAAGAALAAVFALFHGAAHGNELAGPGAAAALAGMVLATALLHGAGIGLGLALKNANRWLPRVAGAAVAVFGIALLAPLA</sequence>
<dbReference type="Proteomes" id="UP000193427">
    <property type="component" value="Chromosome"/>
</dbReference>
<organism evidence="1 2">
    <name type="scientific">Piscinibacter gummiphilus</name>
    <dbReference type="NCBI Taxonomy" id="946333"/>
    <lineage>
        <taxon>Bacteria</taxon>
        <taxon>Pseudomonadati</taxon>
        <taxon>Pseudomonadota</taxon>
        <taxon>Betaproteobacteria</taxon>
        <taxon>Burkholderiales</taxon>
        <taxon>Sphaerotilaceae</taxon>
        <taxon>Piscinibacter</taxon>
    </lineage>
</organism>
<dbReference type="OrthoDB" id="9808192at2"/>
<dbReference type="PIRSF" id="PIRSF016919">
    <property type="entry name" value="HupE_UreJ"/>
    <property type="match status" value="1"/>
</dbReference>
<dbReference type="STRING" id="946333.A4W93_23120"/>
<dbReference type="KEGG" id="rgu:A4W93_23120"/>
<protein>
    <submittedName>
        <fullName evidence="1">Urease accessory protein UreJ</fullName>
    </submittedName>
</protein>
<name>A0A1W6LEB9_9BURK</name>
<dbReference type="EMBL" id="CP015118">
    <property type="protein sequence ID" value="ARN22566.1"/>
    <property type="molecule type" value="Genomic_DNA"/>
</dbReference>